<dbReference type="Pfam" id="PF05833">
    <property type="entry name" value="NFACT_N"/>
    <property type="match status" value="1"/>
</dbReference>
<comment type="similarity">
    <text evidence="2">Belongs to the NEMF family.</text>
</comment>
<keyword evidence="11" id="KW-1185">Reference proteome</keyword>
<dbReference type="Proteomes" id="UP001305414">
    <property type="component" value="Unassembled WGS sequence"/>
</dbReference>
<dbReference type="GO" id="GO:0005737">
    <property type="term" value="C:cytoplasm"/>
    <property type="evidence" value="ECO:0007669"/>
    <property type="project" value="UniProtKB-SubCell"/>
</dbReference>
<evidence type="ECO:0000256" key="2">
    <source>
        <dbReference type="ARBA" id="ARBA00008318"/>
    </source>
</evidence>
<evidence type="ECO:0000256" key="6">
    <source>
        <dbReference type="SAM" id="Coils"/>
    </source>
</evidence>
<evidence type="ECO:0000256" key="1">
    <source>
        <dbReference type="ARBA" id="ARBA00004496"/>
    </source>
</evidence>
<dbReference type="PANTHER" id="PTHR15239:SF6">
    <property type="entry name" value="RIBOSOME QUALITY CONTROL COMPLEX SUBUNIT NEMF"/>
    <property type="match status" value="1"/>
</dbReference>
<dbReference type="InterPro" id="IPR021846">
    <property type="entry name" value="NFACT-C"/>
</dbReference>
<keyword evidence="3" id="KW-0963">Cytoplasm</keyword>
<dbReference type="Pfam" id="PF05670">
    <property type="entry name" value="NFACT-R_1"/>
    <property type="match status" value="1"/>
</dbReference>
<dbReference type="EMBL" id="JAWHQM010000087">
    <property type="protein sequence ID" value="KAK5637009.1"/>
    <property type="molecule type" value="Genomic_DNA"/>
</dbReference>
<name>A0AAN7V5X5_9PEZI</name>
<evidence type="ECO:0000256" key="7">
    <source>
        <dbReference type="SAM" id="MobiDB-lite"/>
    </source>
</evidence>
<feature type="domain" description="NFACT protein C-terminal" evidence="9">
    <location>
        <begin position="970"/>
        <end position="1077"/>
    </location>
</feature>
<feature type="domain" description="NFACT RNA-binding" evidence="8">
    <location>
        <begin position="583"/>
        <end position="696"/>
    </location>
</feature>
<dbReference type="PANTHER" id="PTHR15239">
    <property type="entry name" value="NUCLEAR EXPORT MEDIATOR FACTOR NEMF"/>
    <property type="match status" value="1"/>
</dbReference>
<reference evidence="10 11" key="1">
    <citation type="submission" date="2023-10" db="EMBL/GenBank/DDBJ databases">
        <title>Draft genome sequence of Xylaria bambusicola isolate GMP-LS, the root and basal stem rot pathogen of sugarcane in Indonesia.</title>
        <authorList>
            <person name="Selvaraj P."/>
            <person name="Muralishankar V."/>
            <person name="Muruganantham S."/>
            <person name="Sp S."/>
            <person name="Haryani S."/>
            <person name="Lau K.J.X."/>
            <person name="Naqvi N.I."/>
        </authorList>
    </citation>
    <scope>NUCLEOTIDE SEQUENCE [LARGE SCALE GENOMIC DNA]</scope>
    <source>
        <strain evidence="10">GMP-LS</strain>
    </source>
</reference>
<dbReference type="AlphaFoldDB" id="A0AAN7V5X5"/>
<dbReference type="GO" id="GO:1990112">
    <property type="term" value="C:RQC complex"/>
    <property type="evidence" value="ECO:0007669"/>
    <property type="project" value="TreeGrafter"/>
</dbReference>
<feature type="compositionally biased region" description="Low complexity" evidence="7">
    <location>
        <begin position="733"/>
        <end position="749"/>
    </location>
</feature>
<gene>
    <name evidence="10" type="ORF">RRF57_012721</name>
</gene>
<feature type="compositionally biased region" description="Gly residues" evidence="7">
    <location>
        <begin position="1081"/>
        <end position="1105"/>
    </location>
</feature>
<evidence type="ECO:0000259" key="9">
    <source>
        <dbReference type="Pfam" id="PF11923"/>
    </source>
</evidence>
<organism evidence="10 11">
    <name type="scientific">Xylaria bambusicola</name>
    <dbReference type="NCBI Taxonomy" id="326684"/>
    <lineage>
        <taxon>Eukaryota</taxon>
        <taxon>Fungi</taxon>
        <taxon>Dikarya</taxon>
        <taxon>Ascomycota</taxon>
        <taxon>Pezizomycotina</taxon>
        <taxon>Sordariomycetes</taxon>
        <taxon>Xylariomycetidae</taxon>
        <taxon>Xylariales</taxon>
        <taxon>Xylariaceae</taxon>
        <taxon>Xylaria</taxon>
    </lineage>
</organism>
<feature type="compositionally biased region" description="Acidic residues" evidence="7">
    <location>
        <begin position="472"/>
        <end position="493"/>
    </location>
</feature>
<proteinExistence type="inferred from homology"/>
<dbReference type="GO" id="GO:0043023">
    <property type="term" value="F:ribosomal large subunit binding"/>
    <property type="evidence" value="ECO:0007669"/>
    <property type="project" value="TreeGrafter"/>
</dbReference>
<evidence type="ECO:0000256" key="3">
    <source>
        <dbReference type="ARBA" id="ARBA00022490"/>
    </source>
</evidence>
<keyword evidence="4 6" id="KW-0175">Coiled coil</keyword>
<evidence type="ECO:0000259" key="8">
    <source>
        <dbReference type="Pfam" id="PF05670"/>
    </source>
</evidence>
<dbReference type="GO" id="GO:0000049">
    <property type="term" value="F:tRNA binding"/>
    <property type="evidence" value="ECO:0007669"/>
    <property type="project" value="TreeGrafter"/>
</dbReference>
<feature type="region of interest" description="Disordered" evidence="7">
    <location>
        <begin position="818"/>
        <end position="950"/>
    </location>
</feature>
<evidence type="ECO:0000313" key="10">
    <source>
        <dbReference type="EMBL" id="KAK5637009.1"/>
    </source>
</evidence>
<evidence type="ECO:0000313" key="11">
    <source>
        <dbReference type="Proteomes" id="UP001305414"/>
    </source>
</evidence>
<evidence type="ECO:0000256" key="4">
    <source>
        <dbReference type="ARBA" id="ARBA00023054"/>
    </source>
</evidence>
<feature type="compositionally biased region" description="Basic and acidic residues" evidence="7">
    <location>
        <begin position="940"/>
        <end position="950"/>
    </location>
</feature>
<comment type="subcellular location">
    <subcellularLocation>
        <location evidence="1">Cytoplasm</location>
    </subcellularLocation>
</comment>
<sequence length="1105" mass="122066">MTHRSDIRLVLWYHTRRQKHLNDETDKMKQRFSSLDVKAIAHELSASLVSLRVSNIYDLSSKILLLKFAKPGDKKQLLVDSGFRCHLTDFARTTAASPSVFVQKLRKVLKTRRLTAVSQIGTDRIIEFQFSDGLYRIYLEFFAGGNVILTDNELKILTLLRNVSEGEGQEPQRVGLIYSLENRQNYGGIPPLTKERLRASLQTIIERSAASATTAKKIKKKPGDELRKGLAITINELPPVLLDHAMKVTGFDSTVQPAAVLDSEQLLDQLLLSLQAGRDLLQDIISSDTCKGYIFAKKRPGADDPRDGSPQVPQDEQQQPRKGLLYEDFHPFLPRQFEEDPAYSVLEFDSFDKTVDEFFSSIEGQKLESRLTEREAAARRKLEAAKADQEKRIEGLQAVQTLNVRKASAIEANIERVQEAMDAVNGLIFQGMDWEDIGKLIERERRLNNPVASIIKLPLKLHENTITVLLGEAEEDEGDSDEADESDSSDDSDSGFGGSVYSNLKGQDKRLAVDINLGISPYGNAREYYGERKVAAVKEEKTKQQSEMALKSASQKIEAELRKGLKQEKPVLQPIRRQMWFEKFIWFLSTDGYLVLGGKDAQQNEMLYRRYLKKGDIYVHADLHGAASIIIKNNPSTPDAPIPPSTLSQAGSVSVCSSSAWDSKASMSAWWVTADQVSKSAPTGEFLPTGSFMVRGRKNFLPASQLVMGFALMFKVSEESKPKHVKHRLYDTPTQPVAPSAAPAATADTHNTGDVVAQGEGTHEEHYSEESAVEDEDFKPRANPLQSLSGKEEDGEHLDTIDEAEPSEQLSRLAISEEAPAPKPSELNQGLEQDDQPTENGDTVTESDTPVSNSATQDNSSNAGQSTQSRQKQRPPKRGQRGKAKKIAAKYKDQDEEDRAAIEELIGSTAGQRRAEAEAKAKAEREAALEAARQRRRAQHQREQRAMAEHEEVRKIMLDEGIEMLDPDEVANLSPLDALVGTPLPGDEILEVVALCAPYAALGRCKYKVKLQPGTQKKGKAVKEILEGWKAASNKKGVIDEKSADKERMWPREVELIKSIKPEDVINTVPLKTLKVMSSGGASGGGGGGGGQGKGKGIGKGGKKK</sequence>
<feature type="region of interest" description="Disordered" evidence="7">
    <location>
        <begin position="472"/>
        <end position="501"/>
    </location>
</feature>
<feature type="compositionally biased region" description="Basic residues" evidence="7">
    <location>
        <begin position="871"/>
        <end position="889"/>
    </location>
</feature>
<feature type="region of interest" description="Disordered" evidence="7">
    <location>
        <begin position="296"/>
        <end position="321"/>
    </location>
</feature>
<dbReference type="GO" id="GO:0072344">
    <property type="term" value="P:rescue of stalled ribosome"/>
    <property type="evidence" value="ECO:0007669"/>
    <property type="project" value="TreeGrafter"/>
</dbReference>
<accession>A0AAN7V5X5</accession>
<feature type="region of interest" description="Disordered" evidence="7">
    <location>
        <begin position="733"/>
        <end position="798"/>
    </location>
</feature>
<feature type="region of interest" description="Disordered" evidence="7">
    <location>
        <begin position="1077"/>
        <end position="1105"/>
    </location>
</feature>
<feature type="compositionally biased region" description="Basic and acidic residues" evidence="7">
    <location>
        <begin position="913"/>
        <end position="928"/>
    </location>
</feature>
<comment type="caution">
    <text evidence="10">The sequence shown here is derived from an EMBL/GenBank/DDBJ whole genome shotgun (WGS) entry which is preliminary data.</text>
</comment>
<evidence type="ECO:0000256" key="5">
    <source>
        <dbReference type="ARBA" id="ARBA00070414"/>
    </source>
</evidence>
<dbReference type="InterPro" id="IPR051608">
    <property type="entry name" value="RQC_Subunit_NEMF"/>
</dbReference>
<dbReference type="GO" id="GO:1990116">
    <property type="term" value="P:ribosome-associated ubiquitin-dependent protein catabolic process"/>
    <property type="evidence" value="ECO:0007669"/>
    <property type="project" value="TreeGrafter"/>
</dbReference>
<dbReference type="InterPro" id="IPR008532">
    <property type="entry name" value="NFACT_RNA-bd"/>
</dbReference>
<dbReference type="FunFam" id="2.30.310.10:FF:000003">
    <property type="entry name" value="Zinc knuckle domain containing protein"/>
    <property type="match status" value="1"/>
</dbReference>
<protein>
    <recommendedName>
        <fullName evidence="5">Ribosome quality control complex subunit 2</fullName>
    </recommendedName>
</protein>
<feature type="coiled-coil region" evidence="6">
    <location>
        <begin position="368"/>
        <end position="399"/>
    </location>
</feature>
<dbReference type="Gene3D" id="2.30.310.10">
    <property type="entry name" value="ibrinogen binding protein from staphylococcus aureus domain"/>
    <property type="match status" value="1"/>
</dbReference>
<feature type="compositionally biased region" description="Polar residues" evidence="7">
    <location>
        <begin position="838"/>
        <end position="869"/>
    </location>
</feature>
<dbReference type="Pfam" id="PF11923">
    <property type="entry name" value="NFACT-C"/>
    <property type="match status" value="1"/>
</dbReference>